<reference evidence="2" key="1">
    <citation type="submission" date="2020-09" db="EMBL/GenBank/DDBJ databases">
        <title>Comparative genome analyses of four rice-infecting Rhizoctonia solani isolates reveal extensive enrichment of homogalacturonan modification genes.</title>
        <authorList>
            <person name="Lee D.-Y."/>
            <person name="Jeon J."/>
            <person name="Kim K.-T."/>
            <person name="Cheong K."/>
            <person name="Song H."/>
            <person name="Choi G."/>
            <person name="Ko J."/>
            <person name="Opiyo S.O."/>
            <person name="Zuo S."/>
            <person name="Madhav S."/>
            <person name="Lee Y.-H."/>
            <person name="Wang G.-L."/>
        </authorList>
    </citation>
    <scope>NUCLEOTIDE SEQUENCE</scope>
    <source>
        <strain evidence="2">AG1-IA YN-7</strain>
    </source>
</reference>
<evidence type="ECO:0008006" key="4">
    <source>
        <dbReference type="Google" id="ProtNLM"/>
    </source>
</evidence>
<dbReference type="EMBL" id="JACYCC010000093">
    <property type="protein sequence ID" value="KAF8675612.1"/>
    <property type="molecule type" value="Genomic_DNA"/>
</dbReference>
<dbReference type="PANTHER" id="PTHR21529">
    <property type="entry name" value="MAMMARY TURMOR VIRUS RECEPTOR HOMOLOG 1, 2 MTVR1, 2"/>
    <property type="match status" value="1"/>
</dbReference>
<evidence type="ECO:0000313" key="2">
    <source>
        <dbReference type="EMBL" id="KAF8675612.1"/>
    </source>
</evidence>
<dbReference type="PANTHER" id="PTHR21529:SF4">
    <property type="entry name" value="TPR AND ANKYRIN REPEAT-CONTAINING PROTEIN 1"/>
    <property type="match status" value="1"/>
</dbReference>
<evidence type="ECO:0000313" key="3">
    <source>
        <dbReference type="Proteomes" id="UP000650582"/>
    </source>
</evidence>
<accession>A0A8H7H4K0</accession>
<feature type="region of interest" description="Disordered" evidence="1">
    <location>
        <begin position="1567"/>
        <end position="1612"/>
    </location>
</feature>
<protein>
    <recommendedName>
        <fullName evidence="4">TPR and ankyrin repeat-containing protein 1</fullName>
    </recommendedName>
</protein>
<dbReference type="SUPFAM" id="SSF52540">
    <property type="entry name" value="P-loop containing nucleoside triphosphate hydrolases"/>
    <property type="match status" value="1"/>
</dbReference>
<name>A0A8H7H4K0_9AGAM</name>
<evidence type="ECO:0000256" key="1">
    <source>
        <dbReference type="SAM" id="MobiDB-lite"/>
    </source>
</evidence>
<gene>
    <name evidence="2" type="ORF">RHS04_06664</name>
</gene>
<sequence>MHEDLIQAFILCSELSTGNFSDDSHRPIIGTLQHVPMFRAKVSLDLRIIYQIDVLPDPTGTYDHQVIKIFQIESRAQIDYQFWAKVSVQLQKVNSNYRKRCQYRLASKNPSDDKQRPAMFPHEEYGLGVSNEDSGFLLDELTEEERERVGKPYSCMDRFAPLNKALYNSILADLEMVLPMVLDEHERKIVSHRSASIVIGRSGTGKTTALIYKIRAVDQENTAKEDQQPIRQMFVTRSRVLAQHVESTYQGLAEFTNIALKSEEELEAMAKQSREDPDRALVEFDTEVDLRADLPSRYSDLDDSHFPLFISFDKLCSLLESDIRRLVPGQLSSETLRSLIGFDDFLHNYWPSVGVHGLEPNLVWSEIIGVIKGSQAAFNSKNGYLSRDEYVEGLSQRQFSLLASVRSKVYSIFELYNKRKAVQYDTDEADRTRVILQNLPKILGGPNIDYLYVDEVQDNLMIDIYLLRKLAKSMDNIYWSGDSAQTITAGSLFRINDLKAFTYQDQAVTSSPHSHRKTLPAPQFTTFDLNVNFRSLSGIVRFARSLVQAIHNLFPQTIDLMEPERAKQYGDPPVFFTNIQSEIGYFEKFLLGSSSASNRVVFGAQQAILVRDAAAAEELDARLQGLCNILPITDSKGLEFDDVLIYNFFSQSPASTATWEYLSGTTRCSQASPPVLCSELKLLYVAVTRARRRCWIWDSGILASQLQAMWMKQNLIKTEPASRVIGQLAVSSSKAQWLAKGREYFSHRLYKLAAACFRQAGQINDSKLSTAYHLMSRAKLKRLRGDTPDSRDELAIAATELVTCAKLPGIGNPRSVYFHAATCFQAAQRLLPAASAFVKAGQAKDGIHMLFEAHDYKSATDLLVENRESMDNDVFEKLREVARVYLFEHREYKYIGLLFDSVDEKIIYARQSKYRTQLKHILAEHRRYDELAEEYLVDKNLVDAVKYFVKSYRANRVQTSIVRAAALAIDYTESVLLIEGTYRKNDYDLAKSLVEKVQPFASFTGRDEFVKVYASQIDLFHSYLALDYVRVEMVRAWDQANQLHESMRMLASYLVIKSRSWSKESSAATLLEYLDVLESFKTDVLRITNSTKPCKLALAQKLFGFTPIIDPLSSLNSFRALGTSLIAYHSPTATRTVSGDSINTILCGELPRRLHAILGSIHNESLRIPHIHIGPFPFTPATRLPVWSSFIASGKNRRTEIFILYCILGVLDVSGLRVTSGLCDYTTVGHKWLEQVFKTTHPATGMLPGLGLDLETHENGAVPRRFKAWLERDWVGILKTTDVSADSITYILSHYLIQLNILDQTTQSNPSWSLAEAGVLSASLRTKLILPLQSFCKSREFDRVERTIGTIEYILDRDDRPDATVMISFIEAVTREIVIHLDPARQSNFEGLLLPFSWAQSLARRYKSVFNGCSIGNLDKLFRAMKQISTELRFGPPGSAGRSLGTESSPLWCWCISIVIGHMKDFDKDPSPGLKVLRGISSDEMPVDSLCRNSTATSAYHAFSEASSQQTILAALCQTLQHESLVLVQEYPYCYHPAKRMVGVRTTPCNNPSELFKKLGEMSVPESRTPLGRFNLRHTPRSSESGVEYSDDEEPGFSAHYSSGHRTPSDDDQVRIMGRKLYTRVRDDMSGGGANRVTLMAKVGASTGIVCLDLRSSIG</sequence>
<comment type="caution">
    <text evidence="2">The sequence shown here is derived from an EMBL/GenBank/DDBJ whole genome shotgun (WGS) entry which is preliminary data.</text>
</comment>
<dbReference type="InterPro" id="IPR027417">
    <property type="entry name" value="P-loop_NTPase"/>
</dbReference>
<organism evidence="2 3">
    <name type="scientific">Rhizoctonia solani</name>
    <dbReference type="NCBI Taxonomy" id="456999"/>
    <lineage>
        <taxon>Eukaryota</taxon>
        <taxon>Fungi</taxon>
        <taxon>Dikarya</taxon>
        <taxon>Basidiomycota</taxon>
        <taxon>Agaricomycotina</taxon>
        <taxon>Agaricomycetes</taxon>
        <taxon>Cantharellales</taxon>
        <taxon>Ceratobasidiaceae</taxon>
        <taxon>Rhizoctonia</taxon>
    </lineage>
</organism>
<proteinExistence type="predicted"/>
<dbReference type="Gene3D" id="3.40.50.300">
    <property type="entry name" value="P-loop containing nucleotide triphosphate hydrolases"/>
    <property type="match status" value="2"/>
</dbReference>
<dbReference type="Proteomes" id="UP000650582">
    <property type="component" value="Unassembled WGS sequence"/>
</dbReference>
<dbReference type="InterPro" id="IPR039904">
    <property type="entry name" value="TRANK1"/>
</dbReference>
<feature type="non-terminal residue" evidence="2">
    <location>
        <position position="1"/>
    </location>
</feature>